<organism evidence="2 3">
    <name type="scientific">Roseimicrobium gellanilyticum</name>
    <dbReference type="NCBI Taxonomy" id="748857"/>
    <lineage>
        <taxon>Bacteria</taxon>
        <taxon>Pseudomonadati</taxon>
        <taxon>Verrucomicrobiota</taxon>
        <taxon>Verrucomicrobiia</taxon>
        <taxon>Verrucomicrobiales</taxon>
        <taxon>Verrucomicrobiaceae</taxon>
        <taxon>Roseimicrobium</taxon>
    </lineage>
</organism>
<dbReference type="RefSeq" id="WP_113962160.1">
    <property type="nucleotide sequence ID" value="NZ_QNRR01000019.1"/>
</dbReference>
<dbReference type="Proteomes" id="UP000253426">
    <property type="component" value="Unassembled WGS sequence"/>
</dbReference>
<name>A0A366H3Q9_9BACT</name>
<feature type="region of interest" description="Disordered" evidence="1">
    <location>
        <begin position="157"/>
        <end position="188"/>
    </location>
</feature>
<comment type="caution">
    <text evidence="2">The sequence shown here is derived from an EMBL/GenBank/DDBJ whole genome shotgun (WGS) entry which is preliminary data.</text>
</comment>
<sequence length="188" mass="20946">MSNRNILPALAQLSFVSAVLLLFSSCRTPDPIWNGDGHTMTDLRTLRDRSRASVELDRGVKLYADQITYSDKSRRTGEAQGRVFLDVEPSARYKWMVEHGHAQRASFDRRASELMLAGMPMLERQEMTMIATRDYTTMHLQWFGTVAQVHVKGPTRTDFAKSNPIPPGALSVPGTAPAPITPTGESKK</sequence>
<feature type="compositionally biased region" description="Low complexity" evidence="1">
    <location>
        <begin position="173"/>
        <end position="188"/>
    </location>
</feature>
<proteinExistence type="predicted"/>
<keyword evidence="3" id="KW-1185">Reference proteome</keyword>
<dbReference type="PROSITE" id="PS51257">
    <property type="entry name" value="PROKAR_LIPOPROTEIN"/>
    <property type="match status" value="1"/>
</dbReference>
<accession>A0A366H3Q9</accession>
<gene>
    <name evidence="2" type="ORF">DES53_11970</name>
</gene>
<dbReference type="OrthoDB" id="195231at2"/>
<dbReference type="EMBL" id="QNRR01000019">
    <property type="protein sequence ID" value="RBP35904.1"/>
    <property type="molecule type" value="Genomic_DNA"/>
</dbReference>
<dbReference type="AlphaFoldDB" id="A0A366H3Q9"/>
<protein>
    <submittedName>
        <fullName evidence="2">Uncharacterized protein</fullName>
    </submittedName>
</protein>
<evidence type="ECO:0000313" key="3">
    <source>
        <dbReference type="Proteomes" id="UP000253426"/>
    </source>
</evidence>
<reference evidence="2 3" key="1">
    <citation type="submission" date="2018-06" db="EMBL/GenBank/DDBJ databases">
        <title>Genomic Encyclopedia of Type Strains, Phase IV (KMG-IV): sequencing the most valuable type-strain genomes for metagenomic binning, comparative biology and taxonomic classification.</title>
        <authorList>
            <person name="Goeker M."/>
        </authorList>
    </citation>
    <scope>NUCLEOTIDE SEQUENCE [LARGE SCALE GENOMIC DNA]</scope>
    <source>
        <strain evidence="2 3">DSM 25532</strain>
    </source>
</reference>
<evidence type="ECO:0000313" key="2">
    <source>
        <dbReference type="EMBL" id="RBP35904.1"/>
    </source>
</evidence>
<evidence type="ECO:0000256" key="1">
    <source>
        <dbReference type="SAM" id="MobiDB-lite"/>
    </source>
</evidence>